<comment type="caution">
    <text evidence="10">The sequence shown here is derived from an EMBL/GenBank/DDBJ whole genome shotgun (WGS) entry which is preliminary data.</text>
</comment>
<evidence type="ECO:0000256" key="8">
    <source>
        <dbReference type="ARBA" id="ARBA00022842"/>
    </source>
</evidence>
<comment type="catalytic activity">
    <reaction evidence="1">
        <text>2-phosphoglycolate + H2O = glycolate + phosphate</text>
        <dbReference type="Rhea" id="RHEA:14369"/>
        <dbReference type="ChEBI" id="CHEBI:15377"/>
        <dbReference type="ChEBI" id="CHEBI:29805"/>
        <dbReference type="ChEBI" id="CHEBI:43474"/>
        <dbReference type="ChEBI" id="CHEBI:58033"/>
        <dbReference type="EC" id="3.1.3.18"/>
    </reaction>
</comment>
<dbReference type="GO" id="GO:0005829">
    <property type="term" value="C:cytosol"/>
    <property type="evidence" value="ECO:0007669"/>
    <property type="project" value="TreeGrafter"/>
</dbReference>
<evidence type="ECO:0000256" key="6">
    <source>
        <dbReference type="ARBA" id="ARBA00022723"/>
    </source>
</evidence>
<evidence type="ECO:0000256" key="7">
    <source>
        <dbReference type="ARBA" id="ARBA00022801"/>
    </source>
</evidence>
<dbReference type="SFLD" id="SFLDG01129">
    <property type="entry name" value="C1.5:_HAD__Beta-PGM__Phosphata"/>
    <property type="match status" value="1"/>
</dbReference>
<evidence type="ECO:0000256" key="1">
    <source>
        <dbReference type="ARBA" id="ARBA00000830"/>
    </source>
</evidence>
<dbReference type="GO" id="GO:0005975">
    <property type="term" value="P:carbohydrate metabolic process"/>
    <property type="evidence" value="ECO:0007669"/>
    <property type="project" value="InterPro"/>
</dbReference>
<reference evidence="10" key="1">
    <citation type="submission" date="2019-12" db="EMBL/GenBank/DDBJ databases">
        <title>Ruegeria JWLKs population differentiation of coral mucus and skeleton niches.</title>
        <authorList>
            <person name="Luo D."/>
        </authorList>
    </citation>
    <scope>NUCLEOTIDE SEQUENCE</scope>
    <source>
        <strain evidence="10">HKCCD6181</strain>
    </source>
</reference>
<dbReference type="InterPro" id="IPR023198">
    <property type="entry name" value="PGP-like_dom2"/>
</dbReference>
<dbReference type="Gene3D" id="3.40.50.1000">
    <property type="entry name" value="HAD superfamily/HAD-like"/>
    <property type="match status" value="1"/>
</dbReference>
<dbReference type="EMBL" id="WVRA01000002">
    <property type="protein sequence ID" value="NOE17990.1"/>
    <property type="molecule type" value="Genomic_DNA"/>
</dbReference>
<comment type="pathway">
    <text evidence="3">Organic acid metabolism; glycolate biosynthesis; glycolate from 2-phosphoglycolate: step 1/1.</text>
</comment>
<dbReference type="InterPro" id="IPR050155">
    <property type="entry name" value="HAD-like_hydrolase_sf"/>
</dbReference>
<dbReference type="PANTHER" id="PTHR43434">
    <property type="entry name" value="PHOSPHOGLYCOLATE PHOSPHATASE"/>
    <property type="match status" value="1"/>
</dbReference>
<dbReference type="AlphaFoldDB" id="A0AA90YU73"/>
<dbReference type="InterPro" id="IPR036412">
    <property type="entry name" value="HAD-like_sf"/>
</dbReference>
<dbReference type="InterPro" id="IPR006439">
    <property type="entry name" value="HAD-SF_hydro_IA"/>
</dbReference>
<dbReference type="EC" id="3.1.3.18" evidence="5"/>
<evidence type="ECO:0000256" key="3">
    <source>
        <dbReference type="ARBA" id="ARBA00004818"/>
    </source>
</evidence>
<evidence type="ECO:0000256" key="4">
    <source>
        <dbReference type="ARBA" id="ARBA00006171"/>
    </source>
</evidence>
<protein>
    <recommendedName>
        <fullName evidence="5">phosphoglycolate phosphatase</fullName>
        <ecNumber evidence="5">3.1.3.18</ecNumber>
    </recommendedName>
</protein>
<dbReference type="GO" id="GO:0008967">
    <property type="term" value="F:phosphoglycolate phosphatase activity"/>
    <property type="evidence" value="ECO:0007669"/>
    <property type="project" value="UniProtKB-EC"/>
</dbReference>
<dbReference type="PANTHER" id="PTHR43434:SF1">
    <property type="entry name" value="PHOSPHOGLYCOLATE PHOSPHATASE"/>
    <property type="match status" value="1"/>
</dbReference>
<dbReference type="PRINTS" id="PR00413">
    <property type="entry name" value="HADHALOGNASE"/>
</dbReference>
<proteinExistence type="inferred from homology"/>
<accession>A0AA90YU73</accession>
<evidence type="ECO:0000313" key="11">
    <source>
        <dbReference type="Proteomes" id="UP000597886"/>
    </source>
</evidence>
<dbReference type="RefSeq" id="WP_171329331.1">
    <property type="nucleotide sequence ID" value="NZ_WVRA01000002.1"/>
</dbReference>
<dbReference type="InterPro" id="IPR041492">
    <property type="entry name" value="HAD_2"/>
</dbReference>
<dbReference type="GO" id="GO:0046872">
    <property type="term" value="F:metal ion binding"/>
    <property type="evidence" value="ECO:0007669"/>
    <property type="project" value="UniProtKB-KW"/>
</dbReference>
<dbReference type="Proteomes" id="UP000597886">
    <property type="component" value="Unassembled WGS sequence"/>
</dbReference>
<keyword evidence="9" id="KW-0119">Carbohydrate metabolism</keyword>
<keyword evidence="7 10" id="KW-0378">Hydrolase</keyword>
<dbReference type="SFLD" id="SFLDS00003">
    <property type="entry name" value="Haloacid_Dehalogenase"/>
    <property type="match status" value="1"/>
</dbReference>
<keyword evidence="8" id="KW-0460">Magnesium</keyword>
<dbReference type="NCBIfam" id="TIGR01549">
    <property type="entry name" value="HAD-SF-IA-v1"/>
    <property type="match status" value="1"/>
</dbReference>
<name>A0AA90YU73_9RHOB</name>
<gene>
    <name evidence="10" type="primary">gph</name>
    <name evidence="10" type="ORF">GS634_07610</name>
</gene>
<comment type="similarity">
    <text evidence="4">Belongs to the HAD-like hydrolase superfamily. CbbY/CbbZ/Gph/YieH family.</text>
</comment>
<dbReference type="NCBIfam" id="TIGR01449">
    <property type="entry name" value="PGP_bact"/>
    <property type="match status" value="1"/>
</dbReference>
<keyword evidence="6" id="KW-0479">Metal-binding</keyword>
<sequence length="219" mass="23393">MTAAVVFDLDGTLVDSLGDLAAAANRTLNDVGHDPLATDIIKGFVGNGLPKLVERVIRHCGLPLDRHAELTQLTLKHYNSAASETTVPYPGIPEALAKLQQMGCVLGVCTNKPETPARHVLEALNLSRYFDAVLGGDSLSTRKPDPNHLFASFDALRASGPRLFIGDSEVDAETAARAKIPFLLFTEGYRKTPVAEIPHTVAYGASQDLPALVAKLIIS</sequence>
<organism evidence="10 11">
    <name type="scientific">Ruegeria atlantica</name>
    <dbReference type="NCBI Taxonomy" id="81569"/>
    <lineage>
        <taxon>Bacteria</taxon>
        <taxon>Pseudomonadati</taxon>
        <taxon>Pseudomonadota</taxon>
        <taxon>Alphaproteobacteria</taxon>
        <taxon>Rhodobacterales</taxon>
        <taxon>Roseobacteraceae</taxon>
        <taxon>Ruegeria</taxon>
    </lineage>
</organism>
<dbReference type="Gene3D" id="1.10.150.240">
    <property type="entry name" value="Putative phosphatase, domain 2"/>
    <property type="match status" value="1"/>
</dbReference>
<evidence type="ECO:0000256" key="5">
    <source>
        <dbReference type="ARBA" id="ARBA00013078"/>
    </source>
</evidence>
<dbReference type="Pfam" id="PF13419">
    <property type="entry name" value="HAD_2"/>
    <property type="match status" value="1"/>
</dbReference>
<dbReference type="InterPro" id="IPR037512">
    <property type="entry name" value="PGPase_prok"/>
</dbReference>
<dbReference type="GO" id="GO:0006281">
    <property type="term" value="P:DNA repair"/>
    <property type="evidence" value="ECO:0007669"/>
    <property type="project" value="TreeGrafter"/>
</dbReference>
<comment type="cofactor">
    <cofactor evidence="2">
        <name>Mg(2+)</name>
        <dbReference type="ChEBI" id="CHEBI:18420"/>
    </cofactor>
</comment>
<dbReference type="SUPFAM" id="SSF56784">
    <property type="entry name" value="HAD-like"/>
    <property type="match status" value="1"/>
</dbReference>
<evidence type="ECO:0000256" key="9">
    <source>
        <dbReference type="ARBA" id="ARBA00023277"/>
    </source>
</evidence>
<evidence type="ECO:0000256" key="2">
    <source>
        <dbReference type="ARBA" id="ARBA00001946"/>
    </source>
</evidence>
<dbReference type="InterPro" id="IPR023214">
    <property type="entry name" value="HAD_sf"/>
</dbReference>
<evidence type="ECO:0000313" key="10">
    <source>
        <dbReference type="EMBL" id="NOE17990.1"/>
    </source>
</evidence>